<evidence type="ECO:0000313" key="1">
    <source>
        <dbReference type="EMBL" id="MED6118098.1"/>
    </source>
</evidence>
<dbReference type="Proteomes" id="UP001341840">
    <property type="component" value="Unassembled WGS sequence"/>
</dbReference>
<comment type="caution">
    <text evidence="1">The sequence shown here is derived from an EMBL/GenBank/DDBJ whole genome shotgun (WGS) entry which is preliminary data.</text>
</comment>
<accession>A0ABU6R237</accession>
<evidence type="ECO:0000313" key="2">
    <source>
        <dbReference type="Proteomes" id="UP001341840"/>
    </source>
</evidence>
<proteinExistence type="predicted"/>
<gene>
    <name evidence="1" type="ORF">PIB30_116374</name>
</gene>
<organism evidence="1 2">
    <name type="scientific">Stylosanthes scabra</name>
    <dbReference type="NCBI Taxonomy" id="79078"/>
    <lineage>
        <taxon>Eukaryota</taxon>
        <taxon>Viridiplantae</taxon>
        <taxon>Streptophyta</taxon>
        <taxon>Embryophyta</taxon>
        <taxon>Tracheophyta</taxon>
        <taxon>Spermatophyta</taxon>
        <taxon>Magnoliopsida</taxon>
        <taxon>eudicotyledons</taxon>
        <taxon>Gunneridae</taxon>
        <taxon>Pentapetalae</taxon>
        <taxon>rosids</taxon>
        <taxon>fabids</taxon>
        <taxon>Fabales</taxon>
        <taxon>Fabaceae</taxon>
        <taxon>Papilionoideae</taxon>
        <taxon>50 kb inversion clade</taxon>
        <taxon>dalbergioids sensu lato</taxon>
        <taxon>Dalbergieae</taxon>
        <taxon>Pterocarpus clade</taxon>
        <taxon>Stylosanthes</taxon>
    </lineage>
</organism>
<name>A0ABU6R237_9FABA</name>
<sequence length="66" mass="7220">MLPLARTHPGVRGAVRPGLLSLRTVSADEWREGRDCWPAPCRGQGTVRRNPLHVSDRASVPSYTVG</sequence>
<feature type="non-terminal residue" evidence="1">
    <location>
        <position position="66"/>
    </location>
</feature>
<dbReference type="EMBL" id="JASCZI010027099">
    <property type="protein sequence ID" value="MED6118098.1"/>
    <property type="molecule type" value="Genomic_DNA"/>
</dbReference>
<protein>
    <submittedName>
        <fullName evidence="1">Uncharacterized protein</fullName>
    </submittedName>
</protein>
<reference evidence="1 2" key="1">
    <citation type="journal article" date="2023" name="Plants (Basel)">
        <title>Bridging the Gap: Combining Genomics and Transcriptomics Approaches to Understand Stylosanthes scabra, an Orphan Legume from the Brazilian Caatinga.</title>
        <authorList>
            <person name="Ferreira-Neto J.R.C."/>
            <person name="da Silva M.D."/>
            <person name="Binneck E."/>
            <person name="de Melo N.F."/>
            <person name="da Silva R.H."/>
            <person name="de Melo A.L.T.M."/>
            <person name="Pandolfi V."/>
            <person name="Bustamante F.O."/>
            <person name="Brasileiro-Vidal A.C."/>
            <person name="Benko-Iseppon A.M."/>
        </authorList>
    </citation>
    <scope>NUCLEOTIDE SEQUENCE [LARGE SCALE GENOMIC DNA]</scope>
    <source>
        <tissue evidence="1">Leaves</tissue>
    </source>
</reference>
<keyword evidence="2" id="KW-1185">Reference proteome</keyword>